<evidence type="ECO:0000256" key="1">
    <source>
        <dbReference type="SAM" id="MobiDB-lite"/>
    </source>
</evidence>
<keyword evidence="3" id="KW-1185">Reference proteome</keyword>
<organism evidence="2 3">
    <name type="scientific">Dryococelus australis</name>
    <dbReference type="NCBI Taxonomy" id="614101"/>
    <lineage>
        <taxon>Eukaryota</taxon>
        <taxon>Metazoa</taxon>
        <taxon>Ecdysozoa</taxon>
        <taxon>Arthropoda</taxon>
        <taxon>Hexapoda</taxon>
        <taxon>Insecta</taxon>
        <taxon>Pterygota</taxon>
        <taxon>Neoptera</taxon>
        <taxon>Polyneoptera</taxon>
        <taxon>Phasmatodea</taxon>
        <taxon>Verophasmatodea</taxon>
        <taxon>Anareolatae</taxon>
        <taxon>Phasmatidae</taxon>
        <taxon>Eurycanthinae</taxon>
        <taxon>Dryococelus</taxon>
    </lineage>
</organism>
<name>A0ABQ9GLR4_9NEOP</name>
<feature type="region of interest" description="Disordered" evidence="1">
    <location>
        <begin position="1"/>
        <end position="29"/>
    </location>
</feature>
<feature type="region of interest" description="Disordered" evidence="1">
    <location>
        <begin position="45"/>
        <end position="66"/>
    </location>
</feature>
<accession>A0ABQ9GLR4</accession>
<feature type="compositionally biased region" description="Polar residues" evidence="1">
    <location>
        <begin position="45"/>
        <end position="54"/>
    </location>
</feature>
<dbReference type="PANTHER" id="PTHR10773">
    <property type="entry name" value="DNA-DIRECTED RNA POLYMERASES I, II, AND III SUBUNIT RPABC2"/>
    <property type="match status" value="1"/>
</dbReference>
<reference evidence="2 3" key="1">
    <citation type="submission" date="2023-02" db="EMBL/GenBank/DDBJ databases">
        <title>LHISI_Scaffold_Assembly.</title>
        <authorList>
            <person name="Stuart O.P."/>
            <person name="Cleave R."/>
            <person name="Magrath M.J.L."/>
            <person name="Mikheyev A.S."/>
        </authorList>
    </citation>
    <scope>NUCLEOTIDE SEQUENCE [LARGE SCALE GENOMIC DNA]</scope>
    <source>
        <strain evidence="2">Daus_M_001</strain>
        <tissue evidence="2">Leg muscle</tissue>
    </source>
</reference>
<proteinExistence type="predicted"/>
<sequence>MAKQLTRKTEKEKDANDTDDELSSELNESQYVVVREVERVITSSDDSMDSQIFGDNSDEDKNYISESDVSSSGAYNIEYFSPKKLCTPAKASSGHNKKCRKQLFVVSLLLQKNLEPLQEVQIVLIRNIILQSTDMAGLAEEHTRSGQIEAIDINDFVDSLNGPEDIDVTTQSLKRQQEQKLNRNMGKKYTTAEGKSVPARKSKPLKNCRLGCKTLLEISYGDDGQTYKDHIFREYWGLADLDKRVAYMGMQKYYLPVYLNLTLLYEKYLESTDDPVSRNTYPNEFHQLNISFKELQKDTCYKCGILNTTIKVETDLLKKEALQKQQNLAKNNSLNTTCYMFDLQQYLPTPCLTESVVFYKWQMWTFNLTMYDCANSRTRCYMWHEAEDAHGGNQTATCIYKEFVSLPPDVKHVILYSDTCGEQNKNSHVSVMVLTAMQNNQHLKTVENKFMKRLEIPIYSPQDWYQLVRSTGPKNNKYQVTELNHHDFFEFSSLLKQKKKDNDGNVFSWLQTKWFRYTKEYGQILFKNTLSNDEPFKELSLVRRGAAMPTLELKTILDLDLLPPSGHHFYLGLKSSLKIPDVLPDIEFTNEH</sequence>
<dbReference type="EMBL" id="JARBHB010000011">
    <property type="protein sequence ID" value="KAJ8872971.1"/>
    <property type="molecule type" value="Genomic_DNA"/>
</dbReference>
<dbReference type="Proteomes" id="UP001159363">
    <property type="component" value="Chromosome 10"/>
</dbReference>
<protein>
    <submittedName>
        <fullName evidence="2">Uncharacterized protein</fullName>
    </submittedName>
</protein>
<evidence type="ECO:0000313" key="2">
    <source>
        <dbReference type="EMBL" id="KAJ8872971.1"/>
    </source>
</evidence>
<feature type="compositionally biased region" description="Basic and acidic residues" evidence="1">
    <location>
        <begin position="7"/>
        <end position="16"/>
    </location>
</feature>
<evidence type="ECO:0000313" key="3">
    <source>
        <dbReference type="Proteomes" id="UP001159363"/>
    </source>
</evidence>
<gene>
    <name evidence="2" type="ORF">PR048_026587</name>
</gene>
<dbReference type="PANTHER" id="PTHR10773:SF19">
    <property type="match status" value="1"/>
</dbReference>
<comment type="caution">
    <text evidence="2">The sequence shown here is derived from an EMBL/GenBank/DDBJ whole genome shotgun (WGS) entry which is preliminary data.</text>
</comment>